<dbReference type="Pfam" id="PF00059">
    <property type="entry name" value="Lectin_C"/>
    <property type="match status" value="1"/>
</dbReference>
<evidence type="ECO:0000259" key="1">
    <source>
        <dbReference type="PROSITE" id="PS50041"/>
    </source>
</evidence>
<feature type="domain" description="C-type lectin" evidence="1">
    <location>
        <begin position="38"/>
        <end position="140"/>
    </location>
</feature>
<name>A0A8C6TVE6_9GOBI</name>
<dbReference type="Gene3D" id="3.10.100.10">
    <property type="entry name" value="Mannose-Binding Protein A, subunit A"/>
    <property type="match status" value="1"/>
</dbReference>
<accession>A0A8C6TVE6</accession>
<dbReference type="PANTHER" id="PTHR45784:SF3">
    <property type="entry name" value="C-TYPE LECTIN DOMAIN FAMILY 4 MEMBER K-LIKE-RELATED"/>
    <property type="match status" value="1"/>
</dbReference>
<reference evidence="2" key="1">
    <citation type="submission" date="2025-08" db="UniProtKB">
        <authorList>
            <consortium name="Ensembl"/>
        </authorList>
    </citation>
    <scope>IDENTIFICATION</scope>
</reference>
<dbReference type="PROSITE" id="PS50041">
    <property type="entry name" value="C_TYPE_LECTIN_2"/>
    <property type="match status" value="1"/>
</dbReference>
<protein>
    <recommendedName>
        <fullName evidence="1">C-type lectin domain-containing protein</fullName>
    </recommendedName>
</protein>
<dbReference type="SUPFAM" id="SSF56436">
    <property type="entry name" value="C-type lectin-like"/>
    <property type="match status" value="1"/>
</dbReference>
<evidence type="ECO:0000313" key="2">
    <source>
        <dbReference type="Ensembl" id="ENSNMLP00000023852.1"/>
    </source>
</evidence>
<proteinExistence type="predicted"/>
<dbReference type="Ensembl" id="ENSNMLT00000026689.1">
    <property type="protein sequence ID" value="ENSNMLP00000023852.1"/>
    <property type="gene ID" value="ENSNMLG00000015343.1"/>
</dbReference>
<sequence>MGKPEEDRKHITLITGIVEHVYTHSLSFVSDNGSEVSYTYVSSTKSWSDAVAYCRANHTDLAMIEDEATNTKVSNARPAGHIWIGLSRKPWHWVDGSPLTFNSWQGGAPFNSGTQFCVTEDNDHKWKAAECSNANPFICHKGKR</sequence>
<dbReference type="InterPro" id="IPR016187">
    <property type="entry name" value="CTDL_fold"/>
</dbReference>
<evidence type="ECO:0000313" key="3">
    <source>
        <dbReference type="Proteomes" id="UP000694523"/>
    </source>
</evidence>
<keyword evidence="3" id="KW-1185">Reference proteome</keyword>
<organism evidence="2 3">
    <name type="scientific">Neogobius melanostomus</name>
    <name type="common">round goby</name>
    <dbReference type="NCBI Taxonomy" id="47308"/>
    <lineage>
        <taxon>Eukaryota</taxon>
        <taxon>Metazoa</taxon>
        <taxon>Chordata</taxon>
        <taxon>Craniata</taxon>
        <taxon>Vertebrata</taxon>
        <taxon>Euteleostomi</taxon>
        <taxon>Actinopterygii</taxon>
        <taxon>Neopterygii</taxon>
        <taxon>Teleostei</taxon>
        <taxon>Neoteleostei</taxon>
        <taxon>Acanthomorphata</taxon>
        <taxon>Gobiaria</taxon>
        <taxon>Gobiiformes</taxon>
        <taxon>Gobioidei</taxon>
        <taxon>Gobiidae</taxon>
        <taxon>Benthophilinae</taxon>
        <taxon>Neogobiini</taxon>
        <taxon>Neogobius</taxon>
    </lineage>
</organism>
<dbReference type="AlphaFoldDB" id="A0A8C6TVE6"/>
<dbReference type="InterPro" id="IPR001304">
    <property type="entry name" value="C-type_lectin-like"/>
</dbReference>
<reference evidence="2" key="2">
    <citation type="submission" date="2025-09" db="UniProtKB">
        <authorList>
            <consortium name="Ensembl"/>
        </authorList>
    </citation>
    <scope>IDENTIFICATION</scope>
</reference>
<dbReference type="PANTHER" id="PTHR45784">
    <property type="entry name" value="C-TYPE LECTIN DOMAIN FAMILY 20 MEMBER A-RELATED"/>
    <property type="match status" value="1"/>
</dbReference>
<dbReference type="Proteomes" id="UP000694523">
    <property type="component" value="Unplaced"/>
</dbReference>
<dbReference type="InterPro" id="IPR016186">
    <property type="entry name" value="C-type_lectin-like/link_sf"/>
</dbReference>
<dbReference type="SMART" id="SM00034">
    <property type="entry name" value="CLECT"/>
    <property type="match status" value="1"/>
</dbReference>